<dbReference type="GO" id="GO:0008270">
    <property type="term" value="F:zinc ion binding"/>
    <property type="evidence" value="ECO:0007669"/>
    <property type="project" value="InterPro"/>
</dbReference>
<gene>
    <name evidence="3" type="ORF">PV327_007064</name>
</gene>
<dbReference type="InterPro" id="IPR003604">
    <property type="entry name" value="Matrin/U1-like-C_Znf_C2H2"/>
</dbReference>
<dbReference type="EMBL" id="JAQQBR010001833">
    <property type="protein sequence ID" value="KAK0163376.1"/>
    <property type="molecule type" value="Genomic_DNA"/>
</dbReference>
<dbReference type="GO" id="GO:0031123">
    <property type="term" value="P:RNA 3'-end processing"/>
    <property type="evidence" value="ECO:0007669"/>
    <property type="project" value="TreeGrafter"/>
</dbReference>
<reference evidence="3" key="2">
    <citation type="submission" date="2023-03" db="EMBL/GenBank/DDBJ databases">
        <authorList>
            <person name="Inwood S.N."/>
            <person name="Skelly J.G."/>
            <person name="Guhlin J."/>
            <person name="Harrop T.W.R."/>
            <person name="Goldson S.G."/>
            <person name="Dearden P.K."/>
        </authorList>
    </citation>
    <scope>NUCLEOTIDE SEQUENCE</scope>
    <source>
        <strain evidence="3">Lincoln</strain>
        <tissue evidence="3">Whole body</tissue>
    </source>
</reference>
<dbReference type="GO" id="GO:0003676">
    <property type="term" value="F:nucleic acid binding"/>
    <property type="evidence" value="ECO:0007669"/>
    <property type="project" value="InterPro"/>
</dbReference>
<comment type="caution">
    <text evidence="3">The sequence shown here is derived from an EMBL/GenBank/DDBJ whole genome shotgun (WGS) entry which is preliminary data.</text>
</comment>
<dbReference type="PANTHER" id="PTHR12271:SF66">
    <property type="entry name" value="TERMINAL URIDYLYLTRANSFERASE TAILOR"/>
    <property type="match status" value="1"/>
</dbReference>
<dbReference type="PROSITE" id="PS00028">
    <property type="entry name" value="ZINC_FINGER_C2H2_1"/>
    <property type="match status" value="2"/>
</dbReference>
<feature type="domain" description="C2H2-type" evidence="2">
    <location>
        <begin position="328"/>
        <end position="348"/>
    </location>
</feature>
<evidence type="ECO:0000313" key="3">
    <source>
        <dbReference type="EMBL" id="KAK0163376.1"/>
    </source>
</evidence>
<keyword evidence="4" id="KW-1185">Reference proteome</keyword>
<protein>
    <recommendedName>
        <fullName evidence="2">C2H2-type domain-containing protein</fullName>
    </recommendedName>
</protein>
<dbReference type="SMART" id="SM00355">
    <property type="entry name" value="ZnF_C2H2"/>
    <property type="match status" value="6"/>
</dbReference>
<dbReference type="GO" id="GO:1990817">
    <property type="term" value="F:poly(A) RNA polymerase activity"/>
    <property type="evidence" value="ECO:0007669"/>
    <property type="project" value="UniProtKB-ARBA"/>
</dbReference>
<dbReference type="AlphaFoldDB" id="A0AA39KJ90"/>
<name>A0AA39KJ90_MICHY</name>
<dbReference type="PANTHER" id="PTHR12271">
    <property type="entry name" value="POLY A POLYMERASE CID PAP -RELATED"/>
    <property type="match status" value="1"/>
</dbReference>
<organism evidence="3 4">
    <name type="scientific">Microctonus hyperodae</name>
    <name type="common">Parasitoid wasp</name>
    <dbReference type="NCBI Taxonomy" id="165561"/>
    <lineage>
        <taxon>Eukaryota</taxon>
        <taxon>Metazoa</taxon>
        <taxon>Ecdysozoa</taxon>
        <taxon>Arthropoda</taxon>
        <taxon>Hexapoda</taxon>
        <taxon>Insecta</taxon>
        <taxon>Pterygota</taxon>
        <taxon>Neoptera</taxon>
        <taxon>Endopterygota</taxon>
        <taxon>Hymenoptera</taxon>
        <taxon>Apocrita</taxon>
        <taxon>Ichneumonoidea</taxon>
        <taxon>Braconidae</taxon>
        <taxon>Euphorinae</taxon>
        <taxon>Microctonus</taxon>
    </lineage>
</organism>
<evidence type="ECO:0000259" key="2">
    <source>
        <dbReference type="PROSITE" id="PS00028"/>
    </source>
</evidence>
<evidence type="ECO:0000313" key="4">
    <source>
        <dbReference type="Proteomes" id="UP001168972"/>
    </source>
</evidence>
<reference evidence="3" key="1">
    <citation type="journal article" date="2023" name="bioRxiv">
        <title>Scaffold-level genome assemblies of two parasitoid biocontrol wasps reveal the parthenogenesis mechanism and an associated novel virus.</title>
        <authorList>
            <person name="Inwood S."/>
            <person name="Skelly J."/>
            <person name="Guhlin J."/>
            <person name="Harrop T."/>
            <person name="Goldson S."/>
            <person name="Dearden P."/>
        </authorList>
    </citation>
    <scope>NUCLEOTIDE SEQUENCE</scope>
    <source>
        <strain evidence="3">Lincoln</strain>
        <tissue evidence="3">Whole body</tissue>
    </source>
</reference>
<dbReference type="GO" id="GO:0050265">
    <property type="term" value="F:RNA uridylyltransferase activity"/>
    <property type="evidence" value="ECO:0007669"/>
    <property type="project" value="TreeGrafter"/>
</dbReference>
<feature type="region of interest" description="Disordered" evidence="1">
    <location>
        <begin position="225"/>
        <end position="246"/>
    </location>
</feature>
<dbReference type="SMART" id="SM00451">
    <property type="entry name" value="ZnF_U1"/>
    <property type="match status" value="5"/>
</dbReference>
<dbReference type="InterPro" id="IPR054708">
    <property type="entry name" value="MTPAP-like_central"/>
</dbReference>
<dbReference type="SUPFAM" id="SSF81301">
    <property type="entry name" value="Nucleotidyltransferase"/>
    <property type="match status" value="1"/>
</dbReference>
<dbReference type="Proteomes" id="UP001168972">
    <property type="component" value="Unassembled WGS sequence"/>
</dbReference>
<sequence>MAEKLVFPRCTDDCKHFERGKILLCFICPNAVSKYKNGEIWDTHVRDPEHLLVVESFHESFNESRKSILCNICSKSCSRSNVKKHAITHKLSPWHKPENLYSQFFMNFIAQFRDQYYCHVCEVKFSFWYFAFKHILNSNHQVHRTNRLNRDTDNILPANASQYELLIKNSVFANDTFRFKCMLCPCIFSGFKNFNEHINGYKHQSQKEKFLNKLPEKKEDIVVKSNARRKRKRYRGNDKKASNVKSTLEPKKIEEKTNKPCLSQKIMPKNITASETKVETSRNVTNFVGTSSSSNNTSSLTQMNIEHPLHQFIHITGIPEQDKTIRKCIDCGEMVAGYVELHVHSTKHVIEKRFPNKDSNMHKNQSNAPTTSKNTLIELNANNANRNRGKIHLNENNNVVKKSVTPLDVYRLAEKFSTLQTSFRNEKTVAPCSTIKEPAVSTVKSFGTSKLQFFEKLSEKLSAKNVCTIKDPIEIDSPVVDDKILLEPFVNDESSSTSDLVNLSRSKYDVYYGTEYDYIYNIDNKQLKDIKHGLILSFIPDKNYNIYYCMICRKSVKNSLENIYEHLSNSQHNSHLKRMEQDHIRSKTFPNVMSDSRLAIQFMEDQSDSYVKCHACDRGIENDIDYLQQHINDDDHRKNCENSLKNSIEIFKSLKTRMFRDWYNVQNYWCVLCSIQFVNELSFGKHLLLKDHEQNCQLYKSSNQSLMFDFCTTCATLWFGFQCTFSYHSECKMHVYHAQDKFYCVSELPKKVLELLSKPEHSCNELIMKMDYNLDNEKLKEEMLLSDLKKLAQKDFPRAEVHPFGSRVSGLRSKNSDLDVFIDCNKTYNKGDSCAKKTKEYLQIIERSLKKYPDVWKIDKTITENVRIPIIKIHHKPTDIECDISVKNGLSAENTKLIKNYITMFPLCRNLIIFMKKWINDCDLGGNHGINSYTIAWMIIYYLQYKNILPSVAELIRLNGKSKVIDTWETGVIEQFNVQSPQENFIQLVKGAFIFYSEFDYKCEVICPLIGKTVNKQSFSMKPLILPRAMAPYERYLKLDKSEPFCTGSPMCIQDPFELSHNLTKSVKKFTVYQLKTFCLLSAEKF</sequence>
<proteinExistence type="predicted"/>
<dbReference type="InterPro" id="IPR013087">
    <property type="entry name" value="Znf_C2H2_type"/>
</dbReference>
<dbReference type="CDD" id="cd05402">
    <property type="entry name" value="NT_PAP_TUTase"/>
    <property type="match status" value="1"/>
</dbReference>
<feature type="domain" description="C2H2-type" evidence="2">
    <location>
        <begin position="181"/>
        <end position="203"/>
    </location>
</feature>
<dbReference type="Gene3D" id="1.10.1410.10">
    <property type="match status" value="1"/>
</dbReference>
<evidence type="ECO:0000256" key="1">
    <source>
        <dbReference type="SAM" id="MobiDB-lite"/>
    </source>
</evidence>
<accession>A0AA39KJ90</accession>
<dbReference type="InterPro" id="IPR043519">
    <property type="entry name" value="NT_sf"/>
</dbReference>
<dbReference type="SUPFAM" id="SSF81631">
    <property type="entry name" value="PAP/OAS1 substrate-binding domain"/>
    <property type="match status" value="1"/>
</dbReference>
<dbReference type="Pfam" id="PF22600">
    <property type="entry name" value="MTPAP-like_central"/>
    <property type="match status" value="1"/>
</dbReference>
<dbReference type="Gene3D" id="3.30.460.10">
    <property type="entry name" value="Beta Polymerase, domain 2"/>
    <property type="match status" value="1"/>
</dbReference>